<keyword evidence="7 10" id="KW-0472">Membrane</keyword>
<evidence type="ECO:0000256" key="12">
    <source>
        <dbReference type="SAM" id="SignalP"/>
    </source>
</evidence>
<dbReference type="InterPro" id="IPR012910">
    <property type="entry name" value="Plug_dom"/>
</dbReference>
<dbReference type="PROSITE" id="PS01156">
    <property type="entry name" value="TONB_DEPENDENT_REC_2"/>
    <property type="match status" value="1"/>
</dbReference>
<dbReference type="InterPro" id="IPR039426">
    <property type="entry name" value="TonB-dep_rcpt-like"/>
</dbReference>
<sequence length="651" mass="72196">MKKSKTRNWQKQLAVPVALCCLAWPLQAGAEEANPEYSFDEVTVTAMRYATKALDTPADVAVYTNEQLKATGAANIVEALKYKEGIIYHSMGSLGQSWGNMTSQIIIRGVDNGTLVMINGVPANLNGKYNLEQIPVASVERVEIVKGGGSVLYGSAAFGGVINIITKTKVDNTVTVSGGTNQQNHALSFQAGKASFNYNYGKTTEGGTVTDTKSSTTLGTTKTPVYYKIAFGDSNRNSFNWNYKFNDNLNFSYMYGADDYHILYRQNSTTSILQDSHYENDKHMAQLEYKKDDLTSKLYFNKQNLDYTTLETARPSIRAWTKAENTVLGLDTQKAWEAGKGKLLAGFTYQDEGFEQTQQAFTGSASSRKLAAVKATGSISRDHYAVYSQWDMPLSDKTRMILSAREDVVDTDDERFNAFCPQFQTITKIDGHSSWYTNIGKSFTMPNFTSLYYTSGSFVGNPDLKPEKGMNYEIGYKAEQGNSSWKLALFKLDIDDKIEWKTLSDGVTRQAQNLSGFRNSGIEVSYNNKLSDKFSYTVGGSYGNPESQSSGSDTWEKTLGRIQLSGALNYKCGPTAAALSATYFADRSDEGQDIKPFFPVSLHVTHDLSKMYTLTFDVENLLDRKDVSNNSSTSAYYTLPRSYKLGVTARF</sequence>
<organism evidence="15 16">
    <name type="scientific">Sporomusa ovata</name>
    <dbReference type="NCBI Taxonomy" id="2378"/>
    <lineage>
        <taxon>Bacteria</taxon>
        <taxon>Bacillati</taxon>
        <taxon>Bacillota</taxon>
        <taxon>Negativicutes</taxon>
        <taxon>Selenomonadales</taxon>
        <taxon>Sporomusaceae</taxon>
        <taxon>Sporomusa</taxon>
    </lineage>
</organism>
<dbReference type="CDD" id="cd01347">
    <property type="entry name" value="ligand_gated_channel"/>
    <property type="match status" value="1"/>
</dbReference>
<name>A0A0U1L451_9FIRM</name>
<evidence type="ECO:0000256" key="4">
    <source>
        <dbReference type="ARBA" id="ARBA00022692"/>
    </source>
</evidence>
<dbReference type="PANTHER" id="PTHR30069">
    <property type="entry name" value="TONB-DEPENDENT OUTER MEMBRANE RECEPTOR"/>
    <property type="match status" value="1"/>
</dbReference>
<dbReference type="PROSITE" id="PS52016">
    <property type="entry name" value="TONB_DEPENDENT_REC_3"/>
    <property type="match status" value="1"/>
</dbReference>
<reference evidence="16" key="1">
    <citation type="submission" date="2015-03" db="EMBL/GenBank/DDBJ databases">
        <authorList>
            <person name="Nijsse Bart"/>
        </authorList>
    </citation>
    <scope>NUCLEOTIDE SEQUENCE [LARGE SCALE GENOMIC DNA]</scope>
</reference>
<dbReference type="GO" id="GO:0009279">
    <property type="term" value="C:cell outer membrane"/>
    <property type="evidence" value="ECO:0007669"/>
    <property type="project" value="UniProtKB-SubCell"/>
</dbReference>
<keyword evidence="6 11" id="KW-0798">TonB box</keyword>
<feature type="domain" description="TonB-dependent receptor-like beta-barrel" evidence="13">
    <location>
        <begin position="188"/>
        <end position="621"/>
    </location>
</feature>
<feature type="domain" description="TonB-dependent receptor plug" evidence="14">
    <location>
        <begin position="53"/>
        <end position="161"/>
    </location>
</feature>
<comment type="subcellular location">
    <subcellularLocation>
        <location evidence="1 10">Cell outer membrane</location>
        <topology evidence="1 10">Multi-pass membrane protein</topology>
    </subcellularLocation>
</comment>
<evidence type="ECO:0000256" key="1">
    <source>
        <dbReference type="ARBA" id="ARBA00004571"/>
    </source>
</evidence>
<keyword evidence="9 10" id="KW-0998">Cell outer membrane</keyword>
<evidence type="ECO:0000256" key="7">
    <source>
        <dbReference type="ARBA" id="ARBA00023136"/>
    </source>
</evidence>
<evidence type="ECO:0000256" key="6">
    <source>
        <dbReference type="ARBA" id="ARBA00023077"/>
    </source>
</evidence>
<keyword evidence="4 10" id="KW-0812">Transmembrane</keyword>
<evidence type="ECO:0000256" key="9">
    <source>
        <dbReference type="ARBA" id="ARBA00023237"/>
    </source>
</evidence>
<dbReference type="PANTHER" id="PTHR30069:SF29">
    <property type="entry name" value="HEMOGLOBIN AND HEMOGLOBIN-HAPTOGLOBIN-BINDING PROTEIN 1-RELATED"/>
    <property type="match status" value="1"/>
</dbReference>
<dbReference type="InterPro" id="IPR037066">
    <property type="entry name" value="Plug_dom_sf"/>
</dbReference>
<keyword evidence="3 10" id="KW-1134">Transmembrane beta strand</keyword>
<evidence type="ECO:0000256" key="8">
    <source>
        <dbReference type="ARBA" id="ARBA00023170"/>
    </source>
</evidence>
<dbReference type="AlphaFoldDB" id="A0A0U1L451"/>
<keyword evidence="8 15" id="KW-0675">Receptor</keyword>
<dbReference type="RefSeq" id="WP_021170446.1">
    <property type="nucleotide sequence ID" value="NZ_CTRP01000014.1"/>
</dbReference>
<accession>A0A0U1L451</accession>
<dbReference type="Gene3D" id="2.170.130.10">
    <property type="entry name" value="TonB-dependent receptor, plug domain"/>
    <property type="match status" value="1"/>
</dbReference>
<evidence type="ECO:0000256" key="5">
    <source>
        <dbReference type="ARBA" id="ARBA00022729"/>
    </source>
</evidence>
<dbReference type="InterPro" id="IPR036942">
    <property type="entry name" value="Beta-barrel_TonB_sf"/>
</dbReference>
<evidence type="ECO:0000256" key="2">
    <source>
        <dbReference type="ARBA" id="ARBA00022448"/>
    </source>
</evidence>
<dbReference type="Pfam" id="PF07715">
    <property type="entry name" value="Plug"/>
    <property type="match status" value="1"/>
</dbReference>
<feature type="chain" id="PRO_5006710760" evidence="12">
    <location>
        <begin position="31"/>
        <end position="651"/>
    </location>
</feature>
<dbReference type="EMBL" id="CTRP01000014">
    <property type="protein sequence ID" value="CQR74458.1"/>
    <property type="molecule type" value="Genomic_DNA"/>
</dbReference>
<keyword evidence="2 10" id="KW-0813">Transport</keyword>
<evidence type="ECO:0000256" key="10">
    <source>
        <dbReference type="PROSITE-ProRule" id="PRU01360"/>
    </source>
</evidence>
<keyword evidence="5 12" id="KW-0732">Signal</keyword>
<evidence type="ECO:0000313" key="16">
    <source>
        <dbReference type="Proteomes" id="UP000049855"/>
    </source>
</evidence>
<gene>
    <name evidence="15" type="ORF">SpAn4DRAFT_0920</name>
</gene>
<dbReference type="InterPro" id="IPR010917">
    <property type="entry name" value="TonB_rcpt_CS"/>
</dbReference>
<evidence type="ECO:0000313" key="15">
    <source>
        <dbReference type="EMBL" id="CQR74458.1"/>
    </source>
</evidence>
<dbReference type="Proteomes" id="UP000049855">
    <property type="component" value="Unassembled WGS sequence"/>
</dbReference>
<dbReference type="InterPro" id="IPR000531">
    <property type="entry name" value="Beta-barrel_TonB"/>
</dbReference>
<comment type="similarity">
    <text evidence="10 11">Belongs to the TonB-dependent receptor family.</text>
</comment>
<evidence type="ECO:0000256" key="11">
    <source>
        <dbReference type="RuleBase" id="RU003357"/>
    </source>
</evidence>
<keyword evidence="16" id="KW-1185">Reference proteome</keyword>
<feature type="signal peptide" evidence="12">
    <location>
        <begin position="1"/>
        <end position="30"/>
    </location>
</feature>
<dbReference type="Gene3D" id="2.40.170.20">
    <property type="entry name" value="TonB-dependent receptor, beta-barrel domain"/>
    <property type="match status" value="1"/>
</dbReference>
<dbReference type="GO" id="GO:0044718">
    <property type="term" value="P:siderophore transmembrane transport"/>
    <property type="evidence" value="ECO:0007669"/>
    <property type="project" value="TreeGrafter"/>
</dbReference>
<dbReference type="SUPFAM" id="SSF56935">
    <property type="entry name" value="Porins"/>
    <property type="match status" value="1"/>
</dbReference>
<dbReference type="GO" id="GO:0015344">
    <property type="term" value="F:siderophore uptake transmembrane transporter activity"/>
    <property type="evidence" value="ECO:0007669"/>
    <property type="project" value="TreeGrafter"/>
</dbReference>
<proteinExistence type="inferred from homology"/>
<protein>
    <submittedName>
        <fullName evidence="15">TonB-dependent receptor Outer membrane receptor for ferrienterochelin and colicins</fullName>
    </submittedName>
</protein>
<evidence type="ECO:0000259" key="13">
    <source>
        <dbReference type="Pfam" id="PF00593"/>
    </source>
</evidence>
<evidence type="ECO:0000259" key="14">
    <source>
        <dbReference type="Pfam" id="PF07715"/>
    </source>
</evidence>
<dbReference type="Pfam" id="PF00593">
    <property type="entry name" value="TonB_dep_Rec_b-barrel"/>
    <property type="match status" value="1"/>
</dbReference>
<evidence type="ECO:0000256" key="3">
    <source>
        <dbReference type="ARBA" id="ARBA00022452"/>
    </source>
</evidence>